<dbReference type="AlphaFoldDB" id="A0A0C3F119"/>
<gene>
    <name evidence="2" type="ORF">PILCRDRAFT_14928</name>
</gene>
<evidence type="ECO:0000313" key="3">
    <source>
        <dbReference type="Proteomes" id="UP000054166"/>
    </source>
</evidence>
<comment type="similarity">
    <text evidence="1">Belongs to the gamma-glutamylcyclotransferase family.</text>
</comment>
<proteinExistence type="inferred from homology"/>
<evidence type="ECO:0000313" key="2">
    <source>
        <dbReference type="EMBL" id="KIM73859.1"/>
    </source>
</evidence>
<name>A0A0C3F119_PILCF</name>
<dbReference type="CDD" id="cd06661">
    <property type="entry name" value="GGCT_like"/>
    <property type="match status" value="1"/>
</dbReference>
<dbReference type="OrthoDB" id="3262926at2759"/>
<sequence>MTLRAAANHIGKPSIMVRKFLNAQDGDQSPDTFSPKFYFFYGSLMDPGQLARVLGLRQYQAVTRPASITGYSCKMWGPYPALVATRLAEYETEAYEEHDCIIRFVDGEEASGMTFVWRGDADDQDLREGNFNLREWQSEH</sequence>
<dbReference type="InterPro" id="IPR045038">
    <property type="entry name" value="AIG2-like"/>
</dbReference>
<dbReference type="SUPFAM" id="SSF110857">
    <property type="entry name" value="Gamma-glutamyl cyclotransferase-like"/>
    <property type="match status" value="1"/>
</dbReference>
<reference evidence="2 3" key="1">
    <citation type="submission" date="2014-04" db="EMBL/GenBank/DDBJ databases">
        <authorList>
            <consortium name="DOE Joint Genome Institute"/>
            <person name="Kuo A."/>
            <person name="Tarkka M."/>
            <person name="Buscot F."/>
            <person name="Kohler A."/>
            <person name="Nagy L.G."/>
            <person name="Floudas D."/>
            <person name="Copeland A."/>
            <person name="Barry K.W."/>
            <person name="Cichocki N."/>
            <person name="Veneault-Fourrey C."/>
            <person name="LaButti K."/>
            <person name="Lindquist E.A."/>
            <person name="Lipzen A."/>
            <person name="Lundell T."/>
            <person name="Morin E."/>
            <person name="Murat C."/>
            <person name="Sun H."/>
            <person name="Tunlid A."/>
            <person name="Henrissat B."/>
            <person name="Grigoriev I.V."/>
            <person name="Hibbett D.S."/>
            <person name="Martin F."/>
            <person name="Nordberg H.P."/>
            <person name="Cantor M.N."/>
            <person name="Hua S.X."/>
        </authorList>
    </citation>
    <scope>NUCLEOTIDE SEQUENCE [LARGE SCALE GENOMIC DNA]</scope>
    <source>
        <strain evidence="2 3">F 1598</strain>
    </source>
</reference>
<protein>
    <recommendedName>
        <fullName evidence="4">Gamma-glutamylcyclotransferase AIG2-like domain-containing protein</fullName>
    </recommendedName>
</protein>
<dbReference type="Gene3D" id="3.10.490.10">
    <property type="entry name" value="Gamma-glutamyl cyclotransferase-like"/>
    <property type="match status" value="1"/>
</dbReference>
<dbReference type="PANTHER" id="PTHR31544">
    <property type="entry name" value="AIG2-LIKE PROTEIN D"/>
    <property type="match status" value="1"/>
</dbReference>
<dbReference type="EMBL" id="KN833072">
    <property type="protein sequence ID" value="KIM73859.1"/>
    <property type="molecule type" value="Genomic_DNA"/>
</dbReference>
<dbReference type="InParanoid" id="A0A0C3F119"/>
<reference evidence="3" key="2">
    <citation type="submission" date="2015-01" db="EMBL/GenBank/DDBJ databases">
        <title>Evolutionary Origins and Diversification of the Mycorrhizal Mutualists.</title>
        <authorList>
            <consortium name="DOE Joint Genome Institute"/>
            <consortium name="Mycorrhizal Genomics Consortium"/>
            <person name="Kohler A."/>
            <person name="Kuo A."/>
            <person name="Nagy L.G."/>
            <person name="Floudas D."/>
            <person name="Copeland A."/>
            <person name="Barry K.W."/>
            <person name="Cichocki N."/>
            <person name="Veneault-Fourrey C."/>
            <person name="LaButti K."/>
            <person name="Lindquist E.A."/>
            <person name="Lipzen A."/>
            <person name="Lundell T."/>
            <person name="Morin E."/>
            <person name="Murat C."/>
            <person name="Riley R."/>
            <person name="Ohm R."/>
            <person name="Sun H."/>
            <person name="Tunlid A."/>
            <person name="Henrissat B."/>
            <person name="Grigoriev I.V."/>
            <person name="Hibbett D.S."/>
            <person name="Martin F."/>
        </authorList>
    </citation>
    <scope>NUCLEOTIDE SEQUENCE [LARGE SCALE GENOMIC DNA]</scope>
    <source>
        <strain evidence="3">F 1598</strain>
    </source>
</reference>
<organism evidence="2 3">
    <name type="scientific">Piloderma croceum (strain F 1598)</name>
    <dbReference type="NCBI Taxonomy" id="765440"/>
    <lineage>
        <taxon>Eukaryota</taxon>
        <taxon>Fungi</taxon>
        <taxon>Dikarya</taxon>
        <taxon>Basidiomycota</taxon>
        <taxon>Agaricomycotina</taxon>
        <taxon>Agaricomycetes</taxon>
        <taxon>Agaricomycetidae</taxon>
        <taxon>Atheliales</taxon>
        <taxon>Atheliaceae</taxon>
        <taxon>Piloderma</taxon>
    </lineage>
</organism>
<dbReference type="Proteomes" id="UP000054166">
    <property type="component" value="Unassembled WGS sequence"/>
</dbReference>
<evidence type="ECO:0000256" key="1">
    <source>
        <dbReference type="ARBA" id="ARBA00008861"/>
    </source>
</evidence>
<dbReference type="PANTHER" id="PTHR31544:SF4">
    <property type="entry name" value="GAMMA-GLUTAMYLCYCLOTRANSFERASE-RELATED"/>
    <property type="match status" value="1"/>
</dbReference>
<evidence type="ECO:0008006" key="4">
    <source>
        <dbReference type="Google" id="ProtNLM"/>
    </source>
</evidence>
<keyword evidence="3" id="KW-1185">Reference proteome</keyword>
<dbReference type="InterPro" id="IPR036568">
    <property type="entry name" value="GGCT-like_sf"/>
</dbReference>
<dbReference type="InterPro" id="IPR013024">
    <property type="entry name" value="GGCT-like"/>
</dbReference>
<dbReference type="HOGENOM" id="CLU_092543_0_1_1"/>
<accession>A0A0C3F119</accession>